<dbReference type="EMBL" id="RSCK01000001">
    <property type="protein sequence ID" value="RUT14505.1"/>
    <property type="molecule type" value="Genomic_DNA"/>
</dbReference>
<evidence type="ECO:0000313" key="2">
    <source>
        <dbReference type="Proteomes" id="UP000282574"/>
    </source>
</evidence>
<accession>A0AB37UT37</accession>
<dbReference type="Proteomes" id="UP000282574">
    <property type="component" value="Unassembled WGS sequence"/>
</dbReference>
<proteinExistence type="predicted"/>
<reference evidence="1 2" key="1">
    <citation type="journal article" date="2019" name="Genome Biol. Evol.">
        <title>Day and night: Metabolic profiles and evolutionary relationships of six axenic non-marine cyanobacteria.</title>
        <authorList>
            <person name="Will S.E."/>
            <person name="Henke P."/>
            <person name="Boedeker C."/>
            <person name="Huang S."/>
            <person name="Brinkmann H."/>
            <person name="Rohde M."/>
            <person name="Jarek M."/>
            <person name="Friedl T."/>
            <person name="Seufert S."/>
            <person name="Schumacher M."/>
            <person name="Overmann J."/>
            <person name="Neumann-Schaal M."/>
            <person name="Petersen J."/>
        </authorList>
    </citation>
    <scope>NUCLEOTIDE SEQUENCE [LARGE SCALE GENOMIC DNA]</scope>
    <source>
        <strain evidence="1 2">SAG 39.79</strain>
    </source>
</reference>
<name>A0AB37UT37_9CYAN</name>
<organism evidence="1 2">
    <name type="scientific">Chroococcidiopsis cubana SAG 39.79</name>
    <dbReference type="NCBI Taxonomy" id="388085"/>
    <lineage>
        <taxon>Bacteria</taxon>
        <taxon>Bacillati</taxon>
        <taxon>Cyanobacteriota</taxon>
        <taxon>Cyanophyceae</taxon>
        <taxon>Chroococcidiopsidales</taxon>
        <taxon>Chroococcidiopsidaceae</taxon>
        <taxon>Chroococcidiopsis</taxon>
    </lineage>
</organism>
<keyword evidence="2" id="KW-1185">Reference proteome</keyword>
<evidence type="ECO:0000313" key="1">
    <source>
        <dbReference type="EMBL" id="RUT14505.1"/>
    </source>
</evidence>
<sequence length="157" mass="18033">MLDAAQAQVLHGTQGDGCWNPKVCYSRRSYARHRDRKNQQRNRQRQEVVIELLPPEIETFQELYYAVLVVYRESAAESVVHAISAQVWQGQIMVALVPPIHCVGMVPSQIHRYVKKLLELLENKYGIRKFASLERLDPQLCPIRPCIHHQDAIHAAG</sequence>
<gene>
    <name evidence="1" type="ORF">DSM107010_00510</name>
</gene>
<dbReference type="AlphaFoldDB" id="A0AB37UT37"/>
<protein>
    <submittedName>
        <fullName evidence="1">Uncharacterized protein</fullName>
    </submittedName>
</protein>
<comment type="caution">
    <text evidence="1">The sequence shown here is derived from an EMBL/GenBank/DDBJ whole genome shotgun (WGS) entry which is preliminary data.</text>
</comment>